<dbReference type="Proteomes" id="UP000019494">
    <property type="component" value="Unassembled WGS sequence"/>
</dbReference>
<dbReference type="RefSeq" id="WP_051518815.1">
    <property type="nucleotide sequence ID" value="NZ_AWQS01000265.1"/>
</dbReference>
<evidence type="ECO:0000313" key="11">
    <source>
        <dbReference type="Proteomes" id="UP000019494"/>
    </source>
</evidence>
<dbReference type="GO" id="GO:0008360">
    <property type="term" value="P:regulation of cell shape"/>
    <property type="evidence" value="ECO:0007669"/>
    <property type="project" value="UniProtKB-KW"/>
</dbReference>
<sequence>MSREGATGAGRSIAVAAGSIAAITIVARLVGFGRWFAFSHSVGATCVGTVYQSVNAVPNVLYEVAAGGVLAAVVVPLVSAALGRDEPHRADRTASALLTWALAVLVPLALVVIVAAGPIARLLLPTDGCAGALGLGTDLLRLFAIQVPLYGVGIVLAGVLQSHRRFVGAALAPLLSSIVVIVTYVVYRALVPDPAAAIAAVPDGAVLVLGLGTTLGVVALSVPLLVPLRRAGVRLRPTLRFPDTASARVRRLAVAGLLALAGQQLATLVVIRLANDRGGPGTLNVFTYVQAVSLLPYAVLAVPLATAAFPTLAGQDAAEPSGGERTGECVDEPRAAAFLEGQSAVGVEPLDRTPAAAPVDRESAVAVGAGGSPSASDAAARTLRGAWLGTLLAGLYGVALLIAVAQPVGAFFSALDAGRGAGSGAEALAAIPGTLVAFAPGIVGLGATGLLTRALYVRGHARTAGAVAGAGWLVTLAVPLAVLTGAPGPGPTLLAIGIGSSLGLVGAALVLTVLAARAWGAHALRPPARPLAAALLGGGAAAVGGWWLGSTWRPTALPGAALATVVAGLLATLLFVALSGTADRSVVRRLLRRRVAESTADPTAESAADPMAESTADPTAESAANATADAKAESTADQNADPNADSRMKPT</sequence>
<dbReference type="OrthoDB" id="4350032at2"/>
<evidence type="ECO:0000256" key="7">
    <source>
        <dbReference type="ARBA" id="ARBA00023136"/>
    </source>
</evidence>
<protein>
    <submittedName>
        <fullName evidence="10">Virulence factor MviN</fullName>
    </submittedName>
</protein>
<dbReference type="InterPro" id="IPR004268">
    <property type="entry name" value="MurJ"/>
</dbReference>
<reference evidence="11" key="1">
    <citation type="submission" date="2013-08" db="EMBL/GenBank/DDBJ databases">
        <title>Intrasporangium oryzae NRRL B-24470.</title>
        <authorList>
            <person name="Liu H."/>
            <person name="Wang G."/>
        </authorList>
    </citation>
    <scope>NUCLEOTIDE SEQUENCE [LARGE SCALE GENOMIC DNA]</scope>
    <source>
        <strain evidence="11">Q5-1</strain>
    </source>
</reference>
<keyword evidence="11" id="KW-1185">Reference proteome</keyword>
<keyword evidence="4" id="KW-0133">Cell shape</keyword>
<evidence type="ECO:0000256" key="4">
    <source>
        <dbReference type="ARBA" id="ARBA00022960"/>
    </source>
</evidence>
<accession>W9GE40</accession>
<dbReference type="EMBL" id="AWQS01000265">
    <property type="protein sequence ID" value="EWT04345.1"/>
    <property type="molecule type" value="Genomic_DNA"/>
</dbReference>
<feature type="transmembrane region" description="Helical" evidence="9">
    <location>
        <begin position="60"/>
        <end position="82"/>
    </location>
</feature>
<dbReference type="GO" id="GO:0034204">
    <property type="term" value="P:lipid translocation"/>
    <property type="evidence" value="ECO:0007669"/>
    <property type="project" value="TreeGrafter"/>
</dbReference>
<dbReference type="AlphaFoldDB" id="W9GE40"/>
<dbReference type="PANTHER" id="PTHR47019">
    <property type="entry name" value="LIPID II FLIPPASE MURJ"/>
    <property type="match status" value="1"/>
</dbReference>
<keyword evidence="2" id="KW-1003">Cell membrane</keyword>
<dbReference type="PRINTS" id="PR01806">
    <property type="entry name" value="VIRFACTRMVIN"/>
</dbReference>
<dbReference type="GO" id="GO:0009252">
    <property type="term" value="P:peptidoglycan biosynthetic process"/>
    <property type="evidence" value="ECO:0007669"/>
    <property type="project" value="UniProtKB-KW"/>
</dbReference>
<feature type="transmembrane region" description="Helical" evidence="9">
    <location>
        <begin position="391"/>
        <end position="415"/>
    </location>
</feature>
<keyword evidence="5" id="KW-0573">Peptidoglycan synthesis</keyword>
<keyword evidence="3 9" id="KW-0812">Transmembrane</keyword>
<evidence type="ECO:0000256" key="8">
    <source>
        <dbReference type="SAM" id="MobiDB-lite"/>
    </source>
</evidence>
<feature type="transmembrane region" description="Helical" evidence="9">
    <location>
        <begin position="560"/>
        <end position="582"/>
    </location>
</feature>
<gene>
    <name evidence="10" type="ORF">N864_11395</name>
</gene>
<comment type="caution">
    <text evidence="10">The sequence shown here is derived from an EMBL/GenBank/DDBJ whole genome shotgun (WGS) entry which is preliminary data.</text>
</comment>
<evidence type="ECO:0000256" key="1">
    <source>
        <dbReference type="ARBA" id="ARBA00004651"/>
    </source>
</evidence>
<organism evidence="10 11">
    <name type="scientific">Intrasporangium chromatireducens Q5-1</name>
    <dbReference type="NCBI Taxonomy" id="584657"/>
    <lineage>
        <taxon>Bacteria</taxon>
        <taxon>Bacillati</taxon>
        <taxon>Actinomycetota</taxon>
        <taxon>Actinomycetes</taxon>
        <taxon>Micrococcales</taxon>
        <taxon>Intrasporangiaceae</taxon>
        <taxon>Intrasporangium</taxon>
    </lineage>
</organism>
<evidence type="ECO:0000256" key="6">
    <source>
        <dbReference type="ARBA" id="ARBA00022989"/>
    </source>
</evidence>
<dbReference type="Pfam" id="PF03023">
    <property type="entry name" value="MurJ"/>
    <property type="match status" value="1"/>
</dbReference>
<feature type="transmembrane region" description="Helical" evidence="9">
    <location>
        <begin position="427"/>
        <end position="451"/>
    </location>
</feature>
<dbReference type="InterPro" id="IPR051050">
    <property type="entry name" value="Lipid_II_flippase_MurJ/MviN"/>
</dbReference>
<feature type="region of interest" description="Disordered" evidence="8">
    <location>
        <begin position="598"/>
        <end position="651"/>
    </location>
</feature>
<feature type="transmembrane region" description="Helical" evidence="9">
    <location>
        <begin position="207"/>
        <end position="228"/>
    </location>
</feature>
<feature type="transmembrane region" description="Helical" evidence="9">
    <location>
        <begin position="492"/>
        <end position="516"/>
    </location>
</feature>
<feature type="transmembrane region" description="Helical" evidence="9">
    <location>
        <begin position="12"/>
        <end position="31"/>
    </location>
</feature>
<evidence type="ECO:0000256" key="2">
    <source>
        <dbReference type="ARBA" id="ARBA00022475"/>
    </source>
</evidence>
<evidence type="ECO:0000256" key="9">
    <source>
        <dbReference type="SAM" id="Phobius"/>
    </source>
</evidence>
<evidence type="ECO:0000313" key="10">
    <source>
        <dbReference type="EMBL" id="EWT04345.1"/>
    </source>
</evidence>
<feature type="transmembrane region" description="Helical" evidence="9">
    <location>
        <begin position="94"/>
        <end position="119"/>
    </location>
</feature>
<keyword evidence="7 9" id="KW-0472">Membrane</keyword>
<feature type="transmembrane region" description="Helical" evidence="9">
    <location>
        <begin position="463"/>
        <end position="486"/>
    </location>
</feature>
<keyword evidence="6 9" id="KW-1133">Transmembrane helix</keyword>
<proteinExistence type="predicted"/>
<feature type="transmembrane region" description="Helical" evidence="9">
    <location>
        <begin position="139"/>
        <end position="159"/>
    </location>
</feature>
<feature type="compositionally biased region" description="Low complexity" evidence="8">
    <location>
        <begin position="615"/>
        <end position="636"/>
    </location>
</feature>
<dbReference type="GO" id="GO:0005886">
    <property type="term" value="C:plasma membrane"/>
    <property type="evidence" value="ECO:0007669"/>
    <property type="project" value="UniProtKB-SubCell"/>
</dbReference>
<name>W9GE40_9MICO</name>
<evidence type="ECO:0000256" key="3">
    <source>
        <dbReference type="ARBA" id="ARBA00022692"/>
    </source>
</evidence>
<feature type="transmembrane region" description="Helical" evidence="9">
    <location>
        <begin position="249"/>
        <end position="274"/>
    </location>
</feature>
<evidence type="ECO:0000256" key="5">
    <source>
        <dbReference type="ARBA" id="ARBA00022984"/>
    </source>
</evidence>
<comment type="subcellular location">
    <subcellularLocation>
        <location evidence="1">Cell membrane</location>
        <topology evidence="1">Multi-pass membrane protein</topology>
    </subcellularLocation>
</comment>
<dbReference type="PATRIC" id="fig|584657.3.peg.3784"/>
<feature type="transmembrane region" description="Helical" evidence="9">
    <location>
        <begin position="528"/>
        <end position="548"/>
    </location>
</feature>
<feature type="transmembrane region" description="Helical" evidence="9">
    <location>
        <begin position="166"/>
        <end position="187"/>
    </location>
</feature>
<dbReference type="GO" id="GO:0015648">
    <property type="term" value="F:lipid-linked peptidoglycan transporter activity"/>
    <property type="evidence" value="ECO:0007669"/>
    <property type="project" value="TreeGrafter"/>
</dbReference>
<feature type="transmembrane region" description="Helical" evidence="9">
    <location>
        <begin position="294"/>
        <end position="313"/>
    </location>
</feature>
<dbReference type="PANTHER" id="PTHR47019:SF1">
    <property type="entry name" value="LIPID II FLIPPASE MURJ"/>
    <property type="match status" value="1"/>
</dbReference>